<name>A0ABQ7KLI2_BRACM</name>
<reference evidence="2 3" key="1">
    <citation type="submission" date="2021-03" db="EMBL/GenBank/DDBJ databases">
        <authorList>
            <person name="King G.J."/>
            <person name="Bancroft I."/>
            <person name="Baten A."/>
            <person name="Bloomfield J."/>
            <person name="Borpatragohain P."/>
            <person name="He Z."/>
            <person name="Irish N."/>
            <person name="Irwin J."/>
            <person name="Liu K."/>
            <person name="Mauleon R.P."/>
            <person name="Moore J."/>
            <person name="Morris R."/>
            <person name="Ostergaard L."/>
            <person name="Wang B."/>
            <person name="Wells R."/>
        </authorList>
    </citation>
    <scope>NUCLEOTIDE SEQUENCE [LARGE SCALE GENOMIC DNA]</scope>
    <source>
        <strain evidence="2">R-o-18</strain>
        <tissue evidence="2">Leaf</tissue>
    </source>
</reference>
<feature type="compositionally biased region" description="Basic and acidic residues" evidence="1">
    <location>
        <begin position="387"/>
        <end position="404"/>
    </location>
</feature>
<dbReference type="Proteomes" id="UP000823674">
    <property type="component" value="Unassembled WGS sequence"/>
</dbReference>
<comment type="caution">
    <text evidence="2">The sequence shown here is derived from an EMBL/GenBank/DDBJ whole genome shotgun (WGS) entry which is preliminary data.</text>
</comment>
<organism evidence="2 3">
    <name type="scientific">Brassica rapa subsp. trilocularis</name>
    <dbReference type="NCBI Taxonomy" id="1813537"/>
    <lineage>
        <taxon>Eukaryota</taxon>
        <taxon>Viridiplantae</taxon>
        <taxon>Streptophyta</taxon>
        <taxon>Embryophyta</taxon>
        <taxon>Tracheophyta</taxon>
        <taxon>Spermatophyta</taxon>
        <taxon>Magnoliopsida</taxon>
        <taxon>eudicotyledons</taxon>
        <taxon>Gunneridae</taxon>
        <taxon>Pentapetalae</taxon>
        <taxon>rosids</taxon>
        <taxon>malvids</taxon>
        <taxon>Brassicales</taxon>
        <taxon>Brassicaceae</taxon>
        <taxon>Brassiceae</taxon>
        <taxon>Brassica</taxon>
    </lineage>
</organism>
<feature type="compositionally biased region" description="Basic and acidic residues" evidence="1">
    <location>
        <begin position="446"/>
        <end position="468"/>
    </location>
</feature>
<proteinExistence type="predicted"/>
<accession>A0ABQ7KLI2</accession>
<evidence type="ECO:0000313" key="3">
    <source>
        <dbReference type="Proteomes" id="UP000823674"/>
    </source>
</evidence>
<evidence type="ECO:0000313" key="2">
    <source>
        <dbReference type="EMBL" id="KAG5373828.1"/>
    </source>
</evidence>
<keyword evidence="3" id="KW-1185">Reference proteome</keyword>
<feature type="compositionally biased region" description="Basic and acidic residues" evidence="1">
    <location>
        <begin position="596"/>
        <end position="627"/>
    </location>
</feature>
<feature type="region of interest" description="Disordered" evidence="1">
    <location>
        <begin position="387"/>
        <end position="478"/>
    </location>
</feature>
<feature type="non-terminal residue" evidence="2">
    <location>
        <position position="783"/>
    </location>
</feature>
<feature type="region of interest" description="Disordered" evidence="1">
    <location>
        <begin position="593"/>
        <end position="629"/>
    </location>
</feature>
<feature type="compositionally biased region" description="Polar residues" evidence="1">
    <location>
        <begin position="405"/>
        <end position="439"/>
    </location>
</feature>
<gene>
    <name evidence="2" type="primary">A04p012360.1_BraROA</name>
    <name evidence="2" type="ORF">IGI04_042852</name>
</gene>
<dbReference type="EMBL" id="JADBGQ010000090">
    <property type="protein sequence ID" value="KAG5373828.1"/>
    <property type="molecule type" value="Genomic_DNA"/>
</dbReference>
<feature type="region of interest" description="Disordered" evidence="1">
    <location>
        <begin position="496"/>
        <end position="521"/>
    </location>
</feature>
<protein>
    <submittedName>
        <fullName evidence="2">Uncharacterized protein</fullName>
    </submittedName>
</protein>
<sequence>MDALIKMLKDNGNIHGYSFCASMIARTIEMTPNVAEIARIDSQKMGLACGSARREEKEERGNEWGWFSQMKTTLKSCGVWRNHEKEESLKGKAAEKDQTARETSGNCFSLEESTLLEKIEDVYENKISLRRVYEVKKVISGGKPGREEFNNHVRRLQHLWVELQGLRSHVDGDATQEQETVLKLLASMESSYGWLVEMVLRGEQLPEMEEICGLIRRAYEIMRDDERLTMSRSESLWKPTGSRSESFQKLTMSRSEGSWRLTGSRSEGFRKKRRCRMLSKASINIGKVEDSGVLREQEKGSGADDRITRKEWRVANEGEVRDVGDGKSLVAYTGGPSNNDYIRRSDMDALIKMLKENGNKSSINYGYSFGASLIENITDSIETERTTPLDHERGNGTESHEQVHNQDSGQHNQEVTQEVESGAQSSGDGQRESTGSDESGTQEEPDLSREEPEPDLSREEPDLSREEPNELASLWSGPVTRSRLRAQEERLQEIAKTVGLGSRQGDQDKPTIQGDLVSLSSKPSLAPTHRLRETSTVQRRAIQFEAMIAEITRRMQNTYNRVQQANETLPGDNAGQERDAVAAGVQTARIGPIRGQRVELRGQPDLSREEPEPDLSREEPDLSREEPNELASLWSGPVTRSRLRAQEERLQEIAKTVGLGSRQGDQDKPACWFNLITFKPSLAPTHRLRETSTVQRRASSLLEHPLSIHLQWDNFFIPTTMRFIQLPGHSPPLYVSKSSFSQSDSSWFDWNDKEAVLFPNWETGIVEMRDVSVRTGRTRWPYK</sequence>
<evidence type="ECO:0000256" key="1">
    <source>
        <dbReference type="SAM" id="MobiDB-lite"/>
    </source>
</evidence>